<dbReference type="CDD" id="cd00030">
    <property type="entry name" value="C2"/>
    <property type="match status" value="1"/>
</dbReference>
<evidence type="ECO:0000313" key="5">
    <source>
        <dbReference type="Proteomes" id="UP000054498"/>
    </source>
</evidence>
<keyword evidence="1" id="KW-0479">Metal-binding</keyword>
<evidence type="ECO:0000256" key="2">
    <source>
        <dbReference type="ARBA" id="ARBA00022837"/>
    </source>
</evidence>
<evidence type="ECO:0000259" key="3">
    <source>
        <dbReference type="PROSITE" id="PS50004"/>
    </source>
</evidence>
<dbReference type="GO" id="GO:0005509">
    <property type="term" value="F:calcium ion binding"/>
    <property type="evidence" value="ECO:0007669"/>
    <property type="project" value="TreeGrafter"/>
</dbReference>
<protein>
    <recommendedName>
        <fullName evidence="3">C2 domain-containing protein</fullName>
    </recommendedName>
</protein>
<dbReference type="PANTHER" id="PTHR45911">
    <property type="entry name" value="C2 DOMAIN-CONTAINING PROTEIN"/>
    <property type="match status" value="1"/>
</dbReference>
<dbReference type="InterPro" id="IPR035892">
    <property type="entry name" value="C2_domain_sf"/>
</dbReference>
<keyword evidence="5" id="KW-1185">Reference proteome</keyword>
<dbReference type="KEGG" id="mng:MNEG_2693"/>
<dbReference type="PANTHER" id="PTHR45911:SF4">
    <property type="entry name" value="MULTIPLE C2 AND TRANSMEMBRANE DOMAIN-CONTAINING PROTEIN"/>
    <property type="match status" value="1"/>
</dbReference>
<sequence length="153" mass="16739">MVKLGLQYQTIQALTKPAAVQAARKGLLLVGVLGAKNLASSKGNNATSFVKLKLGKQEGKTPLVYRTRDPRWTYDNKFTFYDVTLADDLVVTVMEPGLINDELGTLTIKLPDVLDSTMVSRWTGQEQAGYLHKTLPLGDGDGGMLEIEVEFLP</sequence>
<dbReference type="GeneID" id="25735571"/>
<dbReference type="SUPFAM" id="SSF49562">
    <property type="entry name" value="C2 domain (Calcium/lipid-binding domain, CaLB)"/>
    <property type="match status" value="1"/>
</dbReference>
<dbReference type="AlphaFoldDB" id="A0A0D2MY49"/>
<feature type="domain" description="C2" evidence="3">
    <location>
        <begin position="6"/>
        <end position="123"/>
    </location>
</feature>
<evidence type="ECO:0000256" key="1">
    <source>
        <dbReference type="ARBA" id="ARBA00022723"/>
    </source>
</evidence>
<organism evidence="4 5">
    <name type="scientific">Monoraphidium neglectum</name>
    <dbReference type="NCBI Taxonomy" id="145388"/>
    <lineage>
        <taxon>Eukaryota</taxon>
        <taxon>Viridiplantae</taxon>
        <taxon>Chlorophyta</taxon>
        <taxon>core chlorophytes</taxon>
        <taxon>Chlorophyceae</taxon>
        <taxon>CS clade</taxon>
        <taxon>Sphaeropleales</taxon>
        <taxon>Selenastraceae</taxon>
        <taxon>Monoraphidium</taxon>
    </lineage>
</organism>
<dbReference type="Proteomes" id="UP000054498">
    <property type="component" value="Unassembled WGS sequence"/>
</dbReference>
<accession>A0A0D2MY49</accession>
<dbReference type="RefSeq" id="XP_013904291.1">
    <property type="nucleotide sequence ID" value="XM_014048837.1"/>
</dbReference>
<dbReference type="EMBL" id="KK100532">
    <property type="protein sequence ID" value="KIZ05272.1"/>
    <property type="molecule type" value="Genomic_DNA"/>
</dbReference>
<dbReference type="InterPro" id="IPR000008">
    <property type="entry name" value="C2_dom"/>
</dbReference>
<keyword evidence="2" id="KW-0106">Calcium</keyword>
<gene>
    <name evidence="4" type="ORF">MNEG_2693</name>
</gene>
<dbReference type="Pfam" id="PF00168">
    <property type="entry name" value="C2"/>
    <property type="match status" value="1"/>
</dbReference>
<name>A0A0D2MY49_9CHLO</name>
<dbReference type="SMART" id="SM00239">
    <property type="entry name" value="C2"/>
    <property type="match status" value="1"/>
</dbReference>
<reference evidence="4 5" key="1">
    <citation type="journal article" date="2013" name="BMC Genomics">
        <title>Reconstruction of the lipid metabolism for the microalga Monoraphidium neglectum from its genome sequence reveals characteristics suitable for biofuel production.</title>
        <authorList>
            <person name="Bogen C."/>
            <person name="Al-Dilaimi A."/>
            <person name="Albersmeier A."/>
            <person name="Wichmann J."/>
            <person name="Grundmann M."/>
            <person name="Rupp O."/>
            <person name="Lauersen K.J."/>
            <person name="Blifernez-Klassen O."/>
            <person name="Kalinowski J."/>
            <person name="Goesmann A."/>
            <person name="Mussgnug J.H."/>
            <person name="Kruse O."/>
        </authorList>
    </citation>
    <scope>NUCLEOTIDE SEQUENCE [LARGE SCALE GENOMIC DNA]</scope>
    <source>
        <strain evidence="4 5">SAG 48.87</strain>
    </source>
</reference>
<dbReference type="PROSITE" id="PS50004">
    <property type="entry name" value="C2"/>
    <property type="match status" value="1"/>
</dbReference>
<dbReference type="OrthoDB" id="566659at2759"/>
<dbReference type="GO" id="GO:0016020">
    <property type="term" value="C:membrane"/>
    <property type="evidence" value="ECO:0007669"/>
    <property type="project" value="TreeGrafter"/>
</dbReference>
<dbReference type="Gene3D" id="2.60.40.150">
    <property type="entry name" value="C2 domain"/>
    <property type="match status" value="1"/>
</dbReference>
<evidence type="ECO:0000313" key="4">
    <source>
        <dbReference type="EMBL" id="KIZ05272.1"/>
    </source>
</evidence>
<proteinExistence type="predicted"/>